<evidence type="ECO:0000313" key="1">
    <source>
        <dbReference type="EMBL" id="OFC53778.1"/>
    </source>
</evidence>
<sequence>MMDYIAEIEGDYYEGTQVKLRLMTPPPIILKFRIQNEASNPPERIFVEDYFNSSTRIRRGRVYRIASGINWSYDRVTPRPLSVPGQIPGMPPSQFVPCNKVYVAEDNMSVPYNATIILGQEGIKSSWIAVMVERVVSLGLVVTLKAKTFLGVLPDVNRDALPEGNRQDILLSLNAVVDAASIQAPQAVVDACRNAASHMISAKFPASNPDGKKDLGDIVKWLIAQGKLEKCTDAADSLLYLMEASASHLVNRLHSRGKANGPAQNGTRPLSSEDANLAVSAVALAVSILKR</sequence>
<reference evidence="1 2" key="1">
    <citation type="submission" date="2016-06" db="EMBL/GenBank/DDBJ databases">
        <title>Gene turnover analysis identifies the evolutionary adaptation of the extremophile Acidithiobacillus caldus.</title>
        <authorList>
            <person name="Zhang X."/>
        </authorList>
    </citation>
    <scope>NUCLEOTIDE SEQUENCE [LARGE SCALE GENOMIC DNA]</scope>
    <source>
        <strain evidence="1 2">S1</strain>
    </source>
</reference>
<comment type="caution">
    <text evidence="1">The sequence shown here is derived from an EMBL/GenBank/DDBJ whole genome shotgun (WGS) entry which is preliminary data.</text>
</comment>
<proteinExistence type="predicted"/>
<dbReference type="AlphaFoldDB" id="A0A1E7YTG4"/>
<protein>
    <submittedName>
        <fullName evidence="1">Uncharacterized protein</fullName>
    </submittedName>
</protein>
<evidence type="ECO:0000313" key="2">
    <source>
        <dbReference type="Proteomes" id="UP000175707"/>
    </source>
</evidence>
<feature type="non-terminal residue" evidence="1">
    <location>
        <position position="291"/>
    </location>
</feature>
<gene>
    <name evidence="1" type="ORF">BAE30_11760</name>
</gene>
<name>A0A1E7YTG4_9PROT</name>
<organism evidence="1 2">
    <name type="scientific">Acidithiobacillus caldus</name>
    <dbReference type="NCBI Taxonomy" id="33059"/>
    <lineage>
        <taxon>Bacteria</taxon>
        <taxon>Pseudomonadati</taxon>
        <taxon>Pseudomonadota</taxon>
        <taxon>Acidithiobacillia</taxon>
        <taxon>Acidithiobacillales</taxon>
        <taxon>Acidithiobacillaceae</taxon>
        <taxon>Acidithiobacillus</taxon>
    </lineage>
</organism>
<accession>A0A1E7YTG4</accession>
<dbReference type="Proteomes" id="UP000175707">
    <property type="component" value="Unassembled WGS sequence"/>
</dbReference>
<dbReference type="EMBL" id="LZYH01000765">
    <property type="protein sequence ID" value="OFC53778.1"/>
    <property type="molecule type" value="Genomic_DNA"/>
</dbReference>